<dbReference type="Gene3D" id="1.10.101.10">
    <property type="entry name" value="PGBD-like superfamily/PGBD"/>
    <property type="match status" value="1"/>
</dbReference>
<dbReference type="AlphaFoldDB" id="A0A9X8R5C5"/>
<feature type="domain" description="Cell wall hydrolase SleB" evidence="2">
    <location>
        <begin position="115"/>
        <end position="213"/>
    </location>
</feature>
<proteinExistence type="predicted"/>
<sequence length="214" mass="24628">MNRRMWYYFMLNVKKMSFLVFICFLFFIPNSIFAQEILHNGSQGQAVYDLQENLKKMGYFNSQPTGYYGSITDHAVKQLQQDSGILPDGVFGFQTQQKLNSIEMMARVVYGEARGETYEGKVAVAAVILNRMSTPGFPKNTYDVIFQTNAFTAVHDGQYYLTPNSYSYRAVIDALQGWDPTHGSVYYYNPFLATDEWIFTRKTVIRIGNHLFAK</sequence>
<feature type="domain" description="Peptidoglycan binding-like" evidence="1">
    <location>
        <begin position="43"/>
        <end position="99"/>
    </location>
</feature>
<name>A0A9X8R5C5_9BACI</name>
<dbReference type="InterPro" id="IPR042047">
    <property type="entry name" value="SleB_dom1"/>
</dbReference>
<comment type="caution">
    <text evidence="3">The sequence shown here is derived from an EMBL/GenBank/DDBJ whole genome shotgun (WGS) entry which is preliminary data.</text>
</comment>
<accession>A0A9X8R5C5</accession>
<dbReference type="Pfam" id="PF01471">
    <property type="entry name" value="PG_binding_1"/>
    <property type="match status" value="1"/>
</dbReference>
<gene>
    <name evidence="3" type="ORF">SAMN05878482_1011237</name>
</gene>
<dbReference type="Proteomes" id="UP000185829">
    <property type="component" value="Unassembled WGS sequence"/>
</dbReference>
<dbReference type="InterPro" id="IPR002477">
    <property type="entry name" value="Peptidoglycan-bd-like"/>
</dbReference>
<evidence type="ECO:0000259" key="2">
    <source>
        <dbReference type="Pfam" id="PF07486"/>
    </source>
</evidence>
<dbReference type="SUPFAM" id="SSF47090">
    <property type="entry name" value="PGBD-like"/>
    <property type="match status" value="1"/>
</dbReference>
<organism evidence="3 4">
    <name type="scientific">Peribacillus simplex</name>
    <dbReference type="NCBI Taxonomy" id="1478"/>
    <lineage>
        <taxon>Bacteria</taxon>
        <taxon>Bacillati</taxon>
        <taxon>Bacillota</taxon>
        <taxon>Bacilli</taxon>
        <taxon>Bacillales</taxon>
        <taxon>Bacillaceae</taxon>
        <taxon>Peribacillus</taxon>
    </lineage>
</organism>
<evidence type="ECO:0000313" key="4">
    <source>
        <dbReference type="Proteomes" id="UP000185829"/>
    </source>
</evidence>
<protein>
    <submittedName>
        <fullName evidence="3">N-acetylmuramoyl-L-alanine amidase</fullName>
    </submittedName>
</protein>
<reference evidence="3 4" key="1">
    <citation type="submission" date="2017-01" db="EMBL/GenBank/DDBJ databases">
        <authorList>
            <person name="Varghese N."/>
            <person name="Submissions S."/>
        </authorList>
    </citation>
    <scope>NUCLEOTIDE SEQUENCE [LARGE SCALE GENOMIC DNA]</scope>
    <source>
        <strain evidence="3 4">RUG2-6</strain>
    </source>
</reference>
<dbReference type="Pfam" id="PF07486">
    <property type="entry name" value="Hydrolase_2"/>
    <property type="match status" value="1"/>
</dbReference>
<dbReference type="InterPro" id="IPR011105">
    <property type="entry name" value="Cell_wall_hydrolase_SleB"/>
</dbReference>
<evidence type="ECO:0000313" key="3">
    <source>
        <dbReference type="EMBL" id="SIQ44585.1"/>
    </source>
</evidence>
<dbReference type="Gene3D" id="6.20.240.60">
    <property type="match status" value="1"/>
</dbReference>
<evidence type="ECO:0000259" key="1">
    <source>
        <dbReference type="Pfam" id="PF01471"/>
    </source>
</evidence>
<dbReference type="EMBL" id="FTMX01000001">
    <property type="protein sequence ID" value="SIQ44585.1"/>
    <property type="molecule type" value="Genomic_DNA"/>
</dbReference>
<dbReference type="GO" id="GO:0016787">
    <property type="term" value="F:hydrolase activity"/>
    <property type="evidence" value="ECO:0007669"/>
    <property type="project" value="InterPro"/>
</dbReference>
<dbReference type="InterPro" id="IPR036366">
    <property type="entry name" value="PGBDSf"/>
</dbReference>
<dbReference type="InterPro" id="IPR036365">
    <property type="entry name" value="PGBD-like_sf"/>
</dbReference>
<dbReference type="Gene3D" id="1.10.10.2520">
    <property type="entry name" value="Cell wall hydrolase SleB, domain 1"/>
    <property type="match status" value="1"/>
</dbReference>